<accession>A0A0A9FVR2</accession>
<reference evidence="1" key="1">
    <citation type="submission" date="2014-09" db="EMBL/GenBank/DDBJ databases">
        <authorList>
            <person name="Magalhaes I.L.F."/>
            <person name="Oliveira U."/>
            <person name="Santos F.R."/>
            <person name="Vidigal T.H.D.A."/>
            <person name="Brescovit A.D."/>
            <person name="Santos A.J."/>
        </authorList>
    </citation>
    <scope>NUCLEOTIDE SEQUENCE</scope>
    <source>
        <tissue evidence="1">Shoot tissue taken approximately 20 cm above the soil surface</tissue>
    </source>
</reference>
<reference evidence="1" key="2">
    <citation type="journal article" date="2015" name="Data Brief">
        <title>Shoot transcriptome of the giant reed, Arundo donax.</title>
        <authorList>
            <person name="Barrero R.A."/>
            <person name="Guerrero F.D."/>
            <person name="Moolhuijzen P."/>
            <person name="Goolsby J.A."/>
            <person name="Tidwell J."/>
            <person name="Bellgard S.E."/>
            <person name="Bellgard M.I."/>
        </authorList>
    </citation>
    <scope>NUCLEOTIDE SEQUENCE</scope>
    <source>
        <tissue evidence="1">Shoot tissue taken approximately 20 cm above the soil surface</tissue>
    </source>
</reference>
<proteinExistence type="predicted"/>
<sequence length="15" mass="1764">MIHISGPYSFKKLEN</sequence>
<name>A0A0A9FVR2_ARUDO</name>
<evidence type="ECO:0000313" key="1">
    <source>
        <dbReference type="EMBL" id="JAE12418.1"/>
    </source>
</evidence>
<protein>
    <submittedName>
        <fullName evidence="1">Uncharacterized protein</fullName>
    </submittedName>
</protein>
<dbReference type="EMBL" id="GBRH01185478">
    <property type="protein sequence ID" value="JAE12418.1"/>
    <property type="molecule type" value="Transcribed_RNA"/>
</dbReference>
<organism evidence="1">
    <name type="scientific">Arundo donax</name>
    <name type="common">Giant reed</name>
    <name type="synonym">Donax arundinaceus</name>
    <dbReference type="NCBI Taxonomy" id="35708"/>
    <lineage>
        <taxon>Eukaryota</taxon>
        <taxon>Viridiplantae</taxon>
        <taxon>Streptophyta</taxon>
        <taxon>Embryophyta</taxon>
        <taxon>Tracheophyta</taxon>
        <taxon>Spermatophyta</taxon>
        <taxon>Magnoliopsida</taxon>
        <taxon>Liliopsida</taxon>
        <taxon>Poales</taxon>
        <taxon>Poaceae</taxon>
        <taxon>PACMAD clade</taxon>
        <taxon>Arundinoideae</taxon>
        <taxon>Arundineae</taxon>
        <taxon>Arundo</taxon>
    </lineage>
</organism>